<evidence type="ECO:0000256" key="1">
    <source>
        <dbReference type="SAM" id="MobiDB-lite"/>
    </source>
</evidence>
<dbReference type="GeneID" id="25907192"/>
<dbReference type="RefSeq" id="XP_014154875.1">
    <property type="nucleotide sequence ID" value="XM_014299400.1"/>
</dbReference>
<dbReference type="Proteomes" id="UP000054560">
    <property type="component" value="Unassembled WGS sequence"/>
</dbReference>
<reference evidence="2 3" key="1">
    <citation type="submission" date="2011-02" db="EMBL/GenBank/DDBJ databases">
        <title>The Genome Sequence of Sphaeroforma arctica JP610.</title>
        <authorList>
            <consortium name="The Broad Institute Genome Sequencing Platform"/>
            <person name="Russ C."/>
            <person name="Cuomo C."/>
            <person name="Young S.K."/>
            <person name="Zeng Q."/>
            <person name="Gargeya S."/>
            <person name="Alvarado L."/>
            <person name="Berlin A."/>
            <person name="Chapman S.B."/>
            <person name="Chen Z."/>
            <person name="Freedman E."/>
            <person name="Gellesch M."/>
            <person name="Goldberg J."/>
            <person name="Griggs A."/>
            <person name="Gujja S."/>
            <person name="Heilman E."/>
            <person name="Heiman D."/>
            <person name="Howarth C."/>
            <person name="Mehta T."/>
            <person name="Neiman D."/>
            <person name="Pearson M."/>
            <person name="Roberts A."/>
            <person name="Saif S."/>
            <person name="Shea T."/>
            <person name="Shenoy N."/>
            <person name="Sisk P."/>
            <person name="Stolte C."/>
            <person name="Sykes S."/>
            <person name="White J."/>
            <person name="Yandava C."/>
            <person name="Burger G."/>
            <person name="Gray M.W."/>
            <person name="Holland P.W.H."/>
            <person name="King N."/>
            <person name="Lang F.B.F."/>
            <person name="Roger A.J."/>
            <person name="Ruiz-Trillo I."/>
            <person name="Haas B."/>
            <person name="Nusbaum C."/>
            <person name="Birren B."/>
        </authorList>
    </citation>
    <scope>NUCLEOTIDE SEQUENCE [LARGE SCALE GENOMIC DNA]</scope>
    <source>
        <strain evidence="2 3">JP610</strain>
    </source>
</reference>
<evidence type="ECO:0000313" key="3">
    <source>
        <dbReference type="Proteomes" id="UP000054560"/>
    </source>
</evidence>
<accession>A0A0L0FYC8</accession>
<feature type="compositionally biased region" description="Basic and acidic residues" evidence="1">
    <location>
        <begin position="148"/>
        <end position="162"/>
    </location>
</feature>
<dbReference type="AlphaFoldDB" id="A0A0L0FYC8"/>
<keyword evidence="3" id="KW-1185">Reference proteome</keyword>
<feature type="region of interest" description="Disordered" evidence="1">
    <location>
        <begin position="148"/>
        <end position="179"/>
    </location>
</feature>
<proteinExistence type="predicted"/>
<feature type="non-terminal residue" evidence="2">
    <location>
        <position position="179"/>
    </location>
</feature>
<dbReference type="EMBL" id="KQ242084">
    <property type="protein sequence ID" value="KNC80973.1"/>
    <property type="molecule type" value="Genomic_DNA"/>
</dbReference>
<name>A0A0L0FYC8_9EUKA</name>
<protein>
    <submittedName>
        <fullName evidence="2">Uncharacterized protein</fullName>
    </submittedName>
</protein>
<organism evidence="2 3">
    <name type="scientific">Sphaeroforma arctica JP610</name>
    <dbReference type="NCBI Taxonomy" id="667725"/>
    <lineage>
        <taxon>Eukaryota</taxon>
        <taxon>Ichthyosporea</taxon>
        <taxon>Ichthyophonida</taxon>
        <taxon>Sphaeroforma</taxon>
    </lineage>
</organism>
<sequence>MHTTLQIPLVTTRTTPISVYLKILRSHTYSLVNPAISTLPFTKTGRRKNRQRDAETECEWVTCESLDITEHLTRKPPNTTTKAPRPPESTASMCVYEQGCEEVDIEMYQPSHRQTTNQIRVHDNRKSQGAHRQRGVCGVVELYDRLQTQRERRDAETERKSCDVATHTNIQQTSDTGRE</sequence>
<gene>
    <name evidence="2" type="ORF">SARC_06688</name>
</gene>
<feature type="compositionally biased region" description="Polar residues" evidence="1">
    <location>
        <begin position="166"/>
        <end position="179"/>
    </location>
</feature>
<evidence type="ECO:0000313" key="2">
    <source>
        <dbReference type="EMBL" id="KNC80973.1"/>
    </source>
</evidence>